<keyword evidence="1" id="KW-0472">Membrane</keyword>
<keyword evidence="1" id="KW-0812">Transmembrane</keyword>
<feature type="transmembrane region" description="Helical" evidence="1">
    <location>
        <begin position="35"/>
        <end position="57"/>
    </location>
</feature>
<name>A0A7W9E2W4_9SPHI</name>
<accession>A0A7W9E2W4</accession>
<reference evidence="3 4" key="1">
    <citation type="submission" date="2020-08" db="EMBL/GenBank/DDBJ databases">
        <title>Genomic Encyclopedia of Type Strains, Phase IV (KMG-V): Genome sequencing to study the core and pangenomes of soil and plant-associated prokaryotes.</title>
        <authorList>
            <person name="Whitman W."/>
        </authorList>
    </citation>
    <scope>NUCLEOTIDE SEQUENCE [LARGE SCALE GENOMIC DNA]</scope>
    <source>
        <strain evidence="3 4">S3M1</strain>
    </source>
</reference>
<feature type="signal peptide" evidence="2">
    <location>
        <begin position="1"/>
        <end position="19"/>
    </location>
</feature>
<evidence type="ECO:0000313" key="4">
    <source>
        <dbReference type="Proteomes" id="UP000537204"/>
    </source>
</evidence>
<dbReference type="EMBL" id="JACHCE010000013">
    <property type="protein sequence ID" value="MBB5639280.1"/>
    <property type="molecule type" value="Genomic_DNA"/>
</dbReference>
<evidence type="ECO:0000256" key="2">
    <source>
        <dbReference type="SAM" id="SignalP"/>
    </source>
</evidence>
<dbReference type="Pfam" id="PF20077">
    <property type="entry name" value="CcmD_alt"/>
    <property type="match status" value="1"/>
</dbReference>
<evidence type="ECO:0000256" key="1">
    <source>
        <dbReference type="SAM" id="Phobius"/>
    </source>
</evidence>
<keyword evidence="1" id="KW-1133">Transmembrane helix</keyword>
<feature type="chain" id="PRO_5031256803" evidence="2">
    <location>
        <begin position="20"/>
        <end position="68"/>
    </location>
</feature>
<sequence length="68" mass="7510">MKKLITTVLMLMVTMQLFAQDQTSAITDTLAGSEKIYVVAVCAAVILLGLIFFLFSIDGRLKKLEKKS</sequence>
<comment type="caution">
    <text evidence="3">The sequence shown here is derived from an EMBL/GenBank/DDBJ whole genome shotgun (WGS) entry which is preliminary data.</text>
</comment>
<dbReference type="RefSeq" id="WP_183885388.1">
    <property type="nucleotide sequence ID" value="NZ_JACHCD010000001.1"/>
</dbReference>
<evidence type="ECO:0000313" key="3">
    <source>
        <dbReference type="EMBL" id="MBB5639280.1"/>
    </source>
</evidence>
<protein>
    <submittedName>
        <fullName evidence="3">EamA domain-containing membrane protein RarD</fullName>
    </submittedName>
</protein>
<keyword evidence="2" id="KW-0732">Signal</keyword>
<dbReference type="Proteomes" id="UP000537204">
    <property type="component" value="Unassembled WGS sequence"/>
</dbReference>
<gene>
    <name evidence="3" type="ORF">HDE68_005223</name>
</gene>
<proteinExistence type="predicted"/>
<dbReference type="AlphaFoldDB" id="A0A7W9E2W4"/>
<organism evidence="3 4">
    <name type="scientific">Pedobacter cryoconitis</name>
    <dbReference type="NCBI Taxonomy" id="188932"/>
    <lineage>
        <taxon>Bacteria</taxon>
        <taxon>Pseudomonadati</taxon>
        <taxon>Bacteroidota</taxon>
        <taxon>Sphingobacteriia</taxon>
        <taxon>Sphingobacteriales</taxon>
        <taxon>Sphingobacteriaceae</taxon>
        <taxon>Pedobacter</taxon>
    </lineage>
</organism>